<dbReference type="InterPro" id="IPR032854">
    <property type="entry name" value="ALKBH3"/>
</dbReference>
<feature type="compositionally biased region" description="Low complexity" evidence="6">
    <location>
        <begin position="1688"/>
        <end position="1707"/>
    </location>
</feature>
<dbReference type="InterPro" id="IPR027417">
    <property type="entry name" value="P-loop_NTPase"/>
</dbReference>
<evidence type="ECO:0000256" key="1">
    <source>
        <dbReference type="ARBA" id="ARBA00022679"/>
    </source>
</evidence>
<feature type="compositionally biased region" description="Low complexity" evidence="6">
    <location>
        <begin position="1665"/>
        <end position="1679"/>
    </location>
</feature>
<gene>
    <name evidence="10" type="primary">ORF1a</name>
</gene>
<evidence type="ECO:0000259" key="7">
    <source>
        <dbReference type="PROSITE" id="PS51471"/>
    </source>
</evidence>
<dbReference type="Gene3D" id="3.40.50.300">
    <property type="entry name" value="P-loop containing nucleotide triphosphate hydrolases"/>
    <property type="match status" value="2"/>
</dbReference>
<dbReference type="GO" id="GO:0005524">
    <property type="term" value="F:ATP binding"/>
    <property type="evidence" value="ECO:0007669"/>
    <property type="project" value="UniProtKB-KW"/>
</dbReference>
<dbReference type="Pfam" id="PF01443">
    <property type="entry name" value="Viral_helicase1"/>
    <property type="match status" value="1"/>
</dbReference>
<evidence type="ECO:0000256" key="2">
    <source>
        <dbReference type="ARBA" id="ARBA00022741"/>
    </source>
</evidence>
<dbReference type="InterPro" id="IPR027450">
    <property type="entry name" value="AlkB-like"/>
</dbReference>
<dbReference type="GO" id="GO:0008174">
    <property type="term" value="F:mRNA methyltransferase activity"/>
    <property type="evidence" value="ECO:0007669"/>
    <property type="project" value="UniProtKB-UniRule"/>
</dbReference>
<dbReference type="GO" id="GO:0006396">
    <property type="term" value="P:RNA processing"/>
    <property type="evidence" value="ECO:0007669"/>
    <property type="project" value="InterPro"/>
</dbReference>
<feature type="compositionally biased region" description="Basic and acidic residues" evidence="6">
    <location>
        <begin position="1476"/>
        <end position="1495"/>
    </location>
</feature>
<dbReference type="EMBL" id="KY821089">
    <property type="protein sequence ID" value="ARP51761.1"/>
    <property type="molecule type" value="Genomic_RNA"/>
</dbReference>
<dbReference type="GO" id="GO:0051213">
    <property type="term" value="F:dioxygenase activity"/>
    <property type="evidence" value="ECO:0007669"/>
    <property type="project" value="InterPro"/>
</dbReference>
<dbReference type="GO" id="GO:0006307">
    <property type="term" value="P:DNA alkylation repair"/>
    <property type="evidence" value="ECO:0007669"/>
    <property type="project" value="InterPro"/>
</dbReference>
<feature type="region of interest" description="Disordered" evidence="6">
    <location>
        <begin position="1466"/>
        <end position="1495"/>
    </location>
</feature>
<keyword evidence="5" id="KW-0067">ATP-binding</keyword>
<dbReference type="InterPro" id="IPR027351">
    <property type="entry name" value="(+)RNA_virus_helicase_core_dom"/>
</dbReference>
<dbReference type="InterPro" id="IPR037151">
    <property type="entry name" value="AlkB-like_sf"/>
</dbReference>
<evidence type="ECO:0000256" key="4">
    <source>
        <dbReference type="ARBA" id="ARBA00022801"/>
    </source>
</evidence>
<keyword evidence="4" id="KW-0378">Hydrolase</keyword>
<protein>
    <submittedName>
        <fullName evidence="10">Methyltransferase and helicase domain protein</fullName>
    </submittedName>
</protein>
<sequence>MAVKPIFAQEDLISIQKDFRFPFVSTSTCLSICNLPLPPVEFQNGSRFIAPVRSSNGFLRKAIDYMVCCKNFGRTMKFDASSISSTHHIIVKAVYRNSYYRVASGKWVTLRAGTASGTVRLVNPSVVELESDQAGMFSLFIVRKRQAVVPEKAKAPPSPVQRAQVPRNAPVRPPPQPLQSAAVKMAVNGNTSHSHARFGKFFNEGGSFLRPTFLLRAGKLWDTVGKCFFTPKFCHKWLLSRDWSTGKRFVFCFVDGSMIAVPLEVIRYDMRVLWRRLPVGVFVALPHLLFRCEDTGALYYGDEYWCWLQLAVMNGNNLLAGTFESCINVRKLRRMLRFDVKLEKTCESNIFHVGKNPTVLLRDIDGSCFVGMAAKGGQQSLVASVSNALNQEDLFEGIVSTIANRLVLKEGSTLVTHLDEKISEMFMMKEDSLEKKNKCVVTVALNAGAKENLTRAFPELFITFLDSVSSSHGLCNAVRSCFNSLYASKYRGVPFVDIGGSVAYHVRNGDKDCHCCNPVMDYKDCRRREEECLRLATIEERVMTVESVLKSEAAKNISYCQMDTRVCEHKAPVGYMVDVYDLDVFELALALEKKEIKVFEMCMMFPIELTARDGSLTIPELDVEVMRKGDTILYTVGGVGDAYAHSVTKIISFFGSNVVQLPSGSAYSVEYVGYRLGYHQFSLCVIDTARASYNLTRKVSTTFKGHSLVMIPEITDGFLSFRQMYLESDFVDRVYSYLLNTTSAFVDRTFEYAVSCARSQKTHVIVGTRVVHDKVELSPEEQWGLVVALMIQAITDRKKAHVAHHSIEALRGSLWNCIILIVRKLCSSFVSGMNDYALTMLQALGSNLDVLIDQNFRFVRTVPATVTLHLVAETNPCFTDRSMLLDEGLMAYRLHLRNGTNIKVAKDLVREAHKVLRQIRANERAKAEKKGLEIEEKGISEEDILSFIQMKNLHVGLKGGAREHVLNQSAKGIFKSAVSKCSLGRGSSNWAKSFAETKIGENGYSVGKVFSKSPANGVAKFPVAATVASLVMSEDVSNGGAVEEIQPSWNALLTTSLSALRKRAEFVLRSKSSAFVMGGSLLLMVTVYAFRRQISQKVGDFARTIHKSMVRSKEKIVLGLGGLKLKFGKIRNEVVVSAKEKLHMTKVVAKAEVNLRFSAYVEELEYIYGDALNVQTVCLTAGAYISACYEKSAFLLLLAPKRFRYIASVGYGVAALKCVKDHENARALKLFSIGACMVLSGKKGVSRAASLQIVFPKRGDVYEGVTSFYRQRAERKNAGNARSNDGEGDAFEVTHDEAASDISNNEGCVKGESEFRDGESDDSSVDVTVEGSQRTARSHFDTASVNNESVDKDVNVVTTDDVLTHGKPKCAADKGKNVVNYDEEVRKQKELRKKSLEARGAQHGGLIPVVFREPKCGGYDEDSDDESLSNLSSSGSRKESGGASPSGCKLADGRCKVEVIQAEEEKPTAKNVDNLQVKEKASGKTEESSRPQNEKFRSVRTLVCSDIFDDKLRGRDVAFFSRYSKRYDYNGGSHVSKGWNNSLDELREELNLDESYDHCLIQKYKEGATIGFHADDEKCYTSGGSVVTVNLNGRARFKVRSNKTGKIEEHLLNDGDVFVMGPGMQRDYKHSVVCLDEGRVSITLRNATVDYQARGEAESKRKSSEVVSRSSLSRSAQKSKSSDKGLLGPVPSSGVSTSSEESEAVTSRHTSKSTINVAVETGCLDKDSWVLGEDPVLGIRSFNDVIYCKDLKAAGTEAPAIEYIMYLARKCFDLFIKLKRARDLVAKTDKRIGHKFPLAVYENLPGLRVYDANFKVVANAPEDGTTIFDLEYVFLVSTGTFVPGRNLQAVLSRQDAVLVCDDLLVFHDAMNLRGCVRLAKRAMVGEYMKDVRISAVNSPPGGGKTTRLVDEYFGRKKRAKIAAANTGSVADINSAIRVREGKKEPDLVAKTANSWIINSRPRPNSHVGLIDEVYMLHKGMFQLTVVSMGVKEVIAYGDKNQIPFINREKTFVTPNEAVEFAEEQIDYTDISYRCPADVCYVLSSMTDARGAKMYPNGVFPNGDARPLRSFEKVPIATPEDALLYEADVYLTMTQNEKVEMQRAVAKMEVAAGKKRPDVITTHEAQGKTYRDVVLVRLKKADDPIFSRKPHIVVALSRHTRSMKYAVLSSKMSDTISKLIDGTNAGKVSDVLLQQLQRNDRFRID</sequence>
<feature type="region of interest" description="Disordered" evidence="6">
    <location>
        <begin position="152"/>
        <end position="176"/>
    </location>
</feature>
<dbReference type="Gene3D" id="2.60.120.590">
    <property type="entry name" value="Alpha-ketoglutarate-dependent dioxygenase AlkB-like"/>
    <property type="match status" value="1"/>
</dbReference>
<dbReference type="SUPFAM" id="SSF51197">
    <property type="entry name" value="Clavaminate synthase-like"/>
    <property type="match status" value="1"/>
</dbReference>
<dbReference type="PROSITE" id="PS51657">
    <property type="entry name" value="PSRV_HELICASE"/>
    <property type="match status" value="1"/>
</dbReference>
<feature type="domain" description="Fe2OG dioxygenase" evidence="7">
    <location>
        <begin position="1555"/>
        <end position="1648"/>
    </location>
</feature>
<dbReference type="PANTHER" id="PTHR31212">
    <property type="entry name" value="ALPHA-KETOGLUTARATE-DEPENDENT DIOXYGENASE ALKB HOMOLOG 3"/>
    <property type="match status" value="1"/>
</dbReference>
<dbReference type="Pfam" id="PF13532">
    <property type="entry name" value="2OG-FeII_Oxy_2"/>
    <property type="match status" value="1"/>
</dbReference>
<dbReference type="GO" id="GO:0032259">
    <property type="term" value="P:methylation"/>
    <property type="evidence" value="ECO:0007669"/>
    <property type="project" value="UniProtKB-KW"/>
</dbReference>
<evidence type="ECO:0000256" key="6">
    <source>
        <dbReference type="SAM" id="MobiDB-lite"/>
    </source>
</evidence>
<keyword evidence="10" id="KW-0347">Helicase</keyword>
<dbReference type="Pfam" id="PF01660">
    <property type="entry name" value="Vmethyltransf"/>
    <property type="match status" value="1"/>
</dbReference>
<evidence type="ECO:0000313" key="10">
    <source>
        <dbReference type="EMBL" id="ARP51761.1"/>
    </source>
</evidence>
<dbReference type="GO" id="GO:0003723">
    <property type="term" value="F:RNA binding"/>
    <property type="evidence" value="ECO:0007669"/>
    <property type="project" value="InterPro"/>
</dbReference>
<evidence type="ECO:0000259" key="9">
    <source>
        <dbReference type="PROSITE" id="PS51743"/>
    </source>
</evidence>
<accession>A0A5A4DN53</accession>
<dbReference type="InterPro" id="IPR002588">
    <property type="entry name" value="Alphavirus-like_MT_dom"/>
</dbReference>
<evidence type="ECO:0000256" key="3">
    <source>
        <dbReference type="ARBA" id="ARBA00022758"/>
    </source>
</evidence>
<name>A0A5A4DN53_9CLOS</name>
<feature type="region of interest" description="Disordered" evidence="6">
    <location>
        <begin position="1412"/>
        <end position="1450"/>
    </location>
</feature>
<keyword evidence="2" id="KW-0547">Nucleotide-binding</keyword>
<dbReference type="PROSITE" id="PS51743">
    <property type="entry name" value="ALPHAVIRUS_MT"/>
    <property type="match status" value="1"/>
</dbReference>
<dbReference type="InterPro" id="IPR005123">
    <property type="entry name" value="Oxoglu/Fe-dep_dioxygenase_dom"/>
</dbReference>
<organism evidence="10">
    <name type="scientific">Grapevine leafroll-associated virus 1</name>
    <dbReference type="NCBI Taxonomy" id="47985"/>
    <lineage>
        <taxon>Viruses</taxon>
        <taxon>Riboviria</taxon>
        <taxon>Orthornavirae</taxon>
        <taxon>Kitrinoviricota</taxon>
        <taxon>Alsuviricetes</taxon>
        <taxon>Martellivirales</taxon>
        <taxon>Closteroviridae</taxon>
        <taxon>Ampelovirus</taxon>
        <taxon>Ampelovirus univitis</taxon>
    </lineage>
</organism>
<keyword evidence="1 10" id="KW-0808">Transferase</keyword>
<dbReference type="GO" id="GO:0075523">
    <property type="term" value="P:viral translational frameshifting"/>
    <property type="evidence" value="ECO:0007669"/>
    <property type="project" value="UniProtKB-KW"/>
</dbReference>
<keyword evidence="3" id="KW-0688">Ribosomal frameshifting</keyword>
<feature type="region of interest" description="Disordered" evidence="6">
    <location>
        <begin position="1654"/>
        <end position="1711"/>
    </location>
</feature>
<feature type="domain" description="(+)RNA virus helicase C-terminal" evidence="8">
    <location>
        <begin position="1864"/>
        <end position="2200"/>
    </location>
</feature>
<reference evidence="10" key="1">
    <citation type="submission" date="2017-03" db="EMBL/GenBank/DDBJ databases">
        <authorList>
            <person name="Rasool S."/>
            <person name="Al Rwahnih M."/>
            <person name="Naz S."/>
        </authorList>
    </citation>
    <scope>NUCLEOTIDE SEQUENCE</scope>
    <source>
        <strain evidence="10">SL37-1</strain>
    </source>
</reference>
<dbReference type="GO" id="GO:0004386">
    <property type="term" value="F:helicase activity"/>
    <property type="evidence" value="ECO:0007669"/>
    <property type="project" value="UniProtKB-KW"/>
</dbReference>
<dbReference type="PROSITE" id="PS51471">
    <property type="entry name" value="FE2OG_OXY"/>
    <property type="match status" value="1"/>
</dbReference>
<dbReference type="GO" id="GO:0016787">
    <property type="term" value="F:hydrolase activity"/>
    <property type="evidence" value="ECO:0007669"/>
    <property type="project" value="UniProtKB-KW"/>
</dbReference>
<dbReference type="PANTHER" id="PTHR31212:SF4">
    <property type="entry name" value="ALPHA-KETOGLUTARATE-DEPENDENT DIOXYGENASE ALKB HOMOLOG 3"/>
    <property type="match status" value="1"/>
</dbReference>
<feature type="compositionally biased region" description="Basic and acidic residues" evidence="6">
    <location>
        <begin position="1654"/>
        <end position="1664"/>
    </location>
</feature>
<evidence type="ECO:0000259" key="8">
    <source>
        <dbReference type="PROSITE" id="PS51657"/>
    </source>
</evidence>
<keyword evidence="10" id="KW-0489">Methyltransferase</keyword>
<dbReference type="GO" id="GO:0016556">
    <property type="term" value="P:mRNA modification"/>
    <property type="evidence" value="ECO:0007669"/>
    <property type="project" value="InterPro"/>
</dbReference>
<evidence type="ECO:0000256" key="5">
    <source>
        <dbReference type="ARBA" id="ARBA00022840"/>
    </source>
</evidence>
<proteinExistence type="predicted"/>
<feature type="domain" description="Alphavirus-like MT" evidence="9">
    <location>
        <begin position="463"/>
        <end position="654"/>
    </location>
</feature>